<dbReference type="Proteomes" id="UP000015462">
    <property type="component" value="Unassembled WGS sequence"/>
</dbReference>
<dbReference type="AlphaFoldDB" id="A0AB33Z016"/>
<evidence type="ECO:0000313" key="1">
    <source>
        <dbReference type="EMBL" id="EPD12538.1"/>
    </source>
</evidence>
<dbReference type="PANTHER" id="PTHR41729">
    <property type="entry name" value="GLUTAMYL-TRNA SYNTHETASE"/>
    <property type="match status" value="1"/>
</dbReference>
<organism evidence="1 2">
    <name type="scientific">Cycloclasticus pugetii</name>
    <dbReference type="NCBI Taxonomy" id="34068"/>
    <lineage>
        <taxon>Bacteria</taxon>
        <taxon>Pseudomonadati</taxon>
        <taxon>Pseudomonadota</taxon>
        <taxon>Gammaproteobacteria</taxon>
        <taxon>Thiotrichales</taxon>
        <taxon>Piscirickettsiaceae</taxon>
        <taxon>Cycloclasticus</taxon>
    </lineage>
</organism>
<reference evidence="1 2" key="1">
    <citation type="journal article" date="2013" name="Genome Announc.">
        <title>Genome Sequence of the Pyrene- and Fluoranthene-Degrading Bacterium Cycloclasticus sp. Strain PY97M.</title>
        <authorList>
            <person name="Cui Z."/>
            <person name="Xu G."/>
            <person name="Li Q."/>
            <person name="Gao W."/>
            <person name="Zheng L."/>
        </authorList>
    </citation>
    <scope>NUCLEOTIDE SEQUENCE [LARGE SCALE GENOMIC DNA]</scope>
    <source>
        <strain evidence="1 2">PY97M</strain>
    </source>
</reference>
<gene>
    <name evidence="1" type="ORF">L196_09579</name>
</gene>
<accession>A0AB33Z016</accession>
<dbReference type="InterPro" id="IPR025255">
    <property type="entry name" value="DUF4202"/>
</dbReference>
<name>A0AB33Z016_9GAMM</name>
<protein>
    <recommendedName>
        <fullName evidence="3">DUF4202 domain-containing protein</fullName>
    </recommendedName>
</protein>
<evidence type="ECO:0000313" key="2">
    <source>
        <dbReference type="Proteomes" id="UP000015462"/>
    </source>
</evidence>
<proteinExistence type="predicted"/>
<dbReference type="Pfam" id="PF13875">
    <property type="entry name" value="DUF4202"/>
    <property type="match status" value="1"/>
</dbReference>
<sequence length="185" mass="20799">MTTKLQQTLQRIDLANASDPTNGTEALYSQRMLKTLQAFEPNASDALTLACYAQHVCRWKLARKDYPAGLTGYLTWRTELAKLHAKILVDAMQESGYDDADIERANSIIQKKRLKSDPEAQTLEDVSCLVFLNHYFDAFANKHNEEKIIDIVQKTWGKMSDKGHQAALALTLPPHLEKLVAKALA</sequence>
<dbReference type="EMBL" id="ASHL01000009">
    <property type="protein sequence ID" value="EPD12538.1"/>
    <property type="molecule type" value="Genomic_DNA"/>
</dbReference>
<dbReference type="RefSeq" id="WP_016390810.1">
    <property type="nucleotide sequence ID" value="NZ_KE646810.1"/>
</dbReference>
<keyword evidence="2" id="KW-1185">Reference proteome</keyword>
<comment type="caution">
    <text evidence="1">The sequence shown here is derived from an EMBL/GenBank/DDBJ whole genome shotgun (WGS) entry which is preliminary data.</text>
</comment>
<evidence type="ECO:0008006" key="3">
    <source>
        <dbReference type="Google" id="ProtNLM"/>
    </source>
</evidence>
<dbReference type="PANTHER" id="PTHR41729:SF1">
    <property type="entry name" value="GLUTAMYL-TRNA SYNTHETASE"/>
    <property type="match status" value="1"/>
</dbReference>